<feature type="non-terminal residue" evidence="2">
    <location>
        <position position="65"/>
    </location>
</feature>
<accession>A0A9P6FQZ2</accession>
<evidence type="ECO:0000313" key="3">
    <source>
        <dbReference type="Proteomes" id="UP000780801"/>
    </source>
</evidence>
<comment type="caution">
    <text evidence="2">The sequence shown here is derived from an EMBL/GenBank/DDBJ whole genome shotgun (WGS) entry which is preliminary data.</text>
</comment>
<feature type="compositionally biased region" description="Basic and acidic residues" evidence="1">
    <location>
        <begin position="19"/>
        <end position="41"/>
    </location>
</feature>
<name>A0A9P6FQZ2_9FUNG</name>
<feature type="compositionally biased region" description="Acidic residues" evidence="1">
    <location>
        <begin position="42"/>
        <end position="54"/>
    </location>
</feature>
<reference evidence="2" key="1">
    <citation type="journal article" date="2020" name="Fungal Divers.">
        <title>Resolving the Mortierellaceae phylogeny through synthesis of multi-gene phylogenetics and phylogenomics.</title>
        <authorList>
            <person name="Vandepol N."/>
            <person name="Liber J."/>
            <person name="Desiro A."/>
            <person name="Na H."/>
            <person name="Kennedy M."/>
            <person name="Barry K."/>
            <person name="Grigoriev I.V."/>
            <person name="Miller A.N."/>
            <person name="O'Donnell K."/>
            <person name="Stajich J.E."/>
            <person name="Bonito G."/>
        </authorList>
    </citation>
    <scope>NUCLEOTIDE SEQUENCE</scope>
    <source>
        <strain evidence="2">KOD1015</strain>
    </source>
</reference>
<dbReference type="AlphaFoldDB" id="A0A9P6FQZ2"/>
<feature type="compositionally biased region" description="Basic and acidic residues" evidence="1">
    <location>
        <begin position="1"/>
        <end position="10"/>
    </location>
</feature>
<proteinExistence type="predicted"/>
<feature type="region of interest" description="Disordered" evidence="1">
    <location>
        <begin position="1"/>
        <end position="65"/>
    </location>
</feature>
<protein>
    <submittedName>
        <fullName evidence="2">Uncharacterized protein</fullName>
    </submittedName>
</protein>
<evidence type="ECO:0000313" key="2">
    <source>
        <dbReference type="EMBL" id="KAF9579171.1"/>
    </source>
</evidence>
<sequence length="65" mass="7634">MAMAMRRRDTVGPFPKAIRCHDKEGPHDHLHDKNEDNNHHDDDDDDDDDEDDDTESHNDNHKETD</sequence>
<organism evidence="2 3">
    <name type="scientific">Lunasporangiospora selenospora</name>
    <dbReference type="NCBI Taxonomy" id="979761"/>
    <lineage>
        <taxon>Eukaryota</taxon>
        <taxon>Fungi</taxon>
        <taxon>Fungi incertae sedis</taxon>
        <taxon>Mucoromycota</taxon>
        <taxon>Mortierellomycotina</taxon>
        <taxon>Mortierellomycetes</taxon>
        <taxon>Mortierellales</taxon>
        <taxon>Mortierellaceae</taxon>
        <taxon>Lunasporangiospora</taxon>
    </lineage>
</organism>
<evidence type="ECO:0000256" key="1">
    <source>
        <dbReference type="SAM" id="MobiDB-lite"/>
    </source>
</evidence>
<dbReference type="EMBL" id="JAABOA010002981">
    <property type="protein sequence ID" value="KAF9579171.1"/>
    <property type="molecule type" value="Genomic_DNA"/>
</dbReference>
<dbReference type="Proteomes" id="UP000780801">
    <property type="component" value="Unassembled WGS sequence"/>
</dbReference>
<feature type="compositionally biased region" description="Basic and acidic residues" evidence="1">
    <location>
        <begin position="55"/>
        <end position="65"/>
    </location>
</feature>
<gene>
    <name evidence="2" type="ORF">BGW38_004677</name>
</gene>
<keyword evidence="3" id="KW-1185">Reference proteome</keyword>